<dbReference type="AlphaFoldDB" id="A0A162FZ00"/>
<dbReference type="InterPro" id="IPR036890">
    <property type="entry name" value="HATPase_C_sf"/>
</dbReference>
<comment type="catalytic activity">
    <reaction evidence="1">
        <text>ATP + protein L-histidine = ADP + protein N-phospho-L-histidine.</text>
        <dbReference type="EC" id="2.7.13.3"/>
    </reaction>
</comment>
<evidence type="ECO:0000259" key="4">
    <source>
        <dbReference type="PROSITE" id="PS50109"/>
    </source>
</evidence>
<keyword evidence="3" id="KW-0812">Transmembrane</keyword>
<feature type="transmembrane region" description="Helical" evidence="3">
    <location>
        <begin position="126"/>
        <end position="146"/>
    </location>
</feature>
<dbReference type="SMART" id="SM00387">
    <property type="entry name" value="HATPase_c"/>
    <property type="match status" value="1"/>
</dbReference>
<dbReference type="EC" id="2.7.13.3" evidence="2"/>
<dbReference type="PRINTS" id="PR00344">
    <property type="entry name" value="BCTRLSENSOR"/>
</dbReference>
<organism evidence="5 6">
    <name type="scientific">Bdellovibrio bacteriovorus</name>
    <dbReference type="NCBI Taxonomy" id="959"/>
    <lineage>
        <taxon>Bacteria</taxon>
        <taxon>Pseudomonadati</taxon>
        <taxon>Bdellovibrionota</taxon>
        <taxon>Bdellovibrionia</taxon>
        <taxon>Bdellovibrionales</taxon>
        <taxon>Pseudobdellovibrionaceae</taxon>
        <taxon>Bdellovibrio</taxon>
    </lineage>
</organism>
<comment type="caution">
    <text evidence="5">The sequence shown here is derived from an EMBL/GenBank/DDBJ whole genome shotgun (WGS) entry which is preliminary data.</text>
</comment>
<reference evidence="5 6" key="1">
    <citation type="submission" date="2016-03" db="EMBL/GenBank/DDBJ databases">
        <authorList>
            <person name="Ploux O."/>
        </authorList>
    </citation>
    <scope>NUCLEOTIDE SEQUENCE [LARGE SCALE GENOMIC DNA]</scope>
    <source>
        <strain evidence="5 6">EC13</strain>
    </source>
</reference>
<feature type="transmembrane region" description="Helical" evidence="3">
    <location>
        <begin position="12"/>
        <end position="34"/>
    </location>
</feature>
<dbReference type="EMBL" id="LUKD01000008">
    <property type="protein sequence ID" value="KYG62819.1"/>
    <property type="molecule type" value="Genomic_DNA"/>
</dbReference>
<dbReference type="GO" id="GO:0004673">
    <property type="term" value="F:protein histidine kinase activity"/>
    <property type="evidence" value="ECO:0007669"/>
    <property type="project" value="UniProtKB-EC"/>
</dbReference>
<sequence>MSKTTSQILKNRALLWLGILCGMSLLVGALSFAYEVHSAKTSVERYVGIWEDDIARAKIFQGDPSLQNKILKQLKEVHAAVGTTEVQNPEQLQCAFSTDVPITYNSLPSGSMRVCFSALDLVLRSFLSPVFMVGILLSFFFIGFVVRREFLTRLHEQKLEAELALNKEIASISRQVAHDIRGPLMALTTLSRLSHEMSSEKKELLNLAVSRIGGIAEDLLNKGKKQEKTTTTEERKADDLSLVTETLLKEYRFSHPDVTFTLHKHIKSSEVPIALEAIKVQRILSNLLNNSLEALPAAEAAINLTLLERDEHWLLQIMDNGSGIPEDVLPKLMQEGFTHGKENGHGLGLYDAKKTLESIGGELQLRSRWGVGTQVVLLFPKNREAEAQIS</sequence>
<name>A0A162FZ00_BDEBC</name>
<dbReference type="InterPro" id="IPR004358">
    <property type="entry name" value="Sig_transdc_His_kin-like_C"/>
</dbReference>
<evidence type="ECO:0000256" key="3">
    <source>
        <dbReference type="SAM" id="Phobius"/>
    </source>
</evidence>
<dbReference type="SUPFAM" id="SSF55874">
    <property type="entry name" value="ATPase domain of HSP90 chaperone/DNA topoisomerase II/histidine kinase"/>
    <property type="match status" value="1"/>
</dbReference>
<evidence type="ECO:0000313" key="5">
    <source>
        <dbReference type="EMBL" id="KYG62819.1"/>
    </source>
</evidence>
<gene>
    <name evidence="5" type="ORF">AZI87_16215</name>
</gene>
<dbReference type="InterPro" id="IPR005467">
    <property type="entry name" value="His_kinase_dom"/>
</dbReference>
<dbReference type="Pfam" id="PF02518">
    <property type="entry name" value="HATPase_c"/>
    <property type="match status" value="1"/>
</dbReference>
<dbReference type="RefSeq" id="WP_063209197.1">
    <property type="nucleotide sequence ID" value="NZ_LUKD01000008.1"/>
</dbReference>
<dbReference type="CDD" id="cd00075">
    <property type="entry name" value="HATPase"/>
    <property type="match status" value="1"/>
</dbReference>
<evidence type="ECO:0000256" key="2">
    <source>
        <dbReference type="ARBA" id="ARBA00012438"/>
    </source>
</evidence>
<keyword evidence="3" id="KW-0472">Membrane</keyword>
<accession>A0A162FZ00</accession>
<dbReference type="Proteomes" id="UP000075799">
    <property type="component" value="Unassembled WGS sequence"/>
</dbReference>
<dbReference type="PROSITE" id="PS50109">
    <property type="entry name" value="HIS_KIN"/>
    <property type="match status" value="1"/>
</dbReference>
<dbReference type="PANTHER" id="PTHR43065">
    <property type="entry name" value="SENSOR HISTIDINE KINASE"/>
    <property type="match status" value="1"/>
</dbReference>
<dbReference type="OrthoDB" id="5289089at2"/>
<evidence type="ECO:0000256" key="1">
    <source>
        <dbReference type="ARBA" id="ARBA00000085"/>
    </source>
</evidence>
<protein>
    <recommendedName>
        <fullName evidence="2">histidine kinase</fullName>
        <ecNumber evidence="2">2.7.13.3</ecNumber>
    </recommendedName>
</protein>
<proteinExistence type="predicted"/>
<keyword evidence="3" id="KW-1133">Transmembrane helix</keyword>
<dbReference type="Gene3D" id="3.30.565.10">
    <property type="entry name" value="Histidine kinase-like ATPase, C-terminal domain"/>
    <property type="match status" value="1"/>
</dbReference>
<dbReference type="InterPro" id="IPR003594">
    <property type="entry name" value="HATPase_dom"/>
</dbReference>
<feature type="domain" description="Histidine kinase" evidence="4">
    <location>
        <begin position="175"/>
        <end position="383"/>
    </location>
</feature>
<evidence type="ECO:0000313" key="6">
    <source>
        <dbReference type="Proteomes" id="UP000075799"/>
    </source>
</evidence>